<gene>
    <name evidence="3" type="ORF">HGR_07046</name>
</gene>
<dbReference type="PROSITE" id="PS51186">
    <property type="entry name" value="GNAT"/>
    <property type="match status" value="1"/>
</dbReference>
<dbReference type="GO" id="GO:0016747">
    <property type="term" value="F:acyltransferase activity, transferring groups other than amino-acyl groups"/>
    <property type="evidence" value="ECO:0007669"/>
    <property type="project" value="InterPro"/>
</dbReference>
<dbReference type="Gene3D" id="3.40.630.30">
    <property type="match status" value="1"/>
</dbReference>
<dbReference type="eggNOG" id="ENOG5032X7G">
    <property type="taxonomic scope" value="Bacteria"/>
</dbReference>
<proteinExistence type="predicted"/>
<feature type="transmembrane region" description="Helical" evidence="1">
    <location>
        <begin position="220"/>
        <end position="241"/>
    </location>
</feature>
<evidence type="ECO:0000259" key="2">
    <source>
        <dbReference type="PROSITE" id="PS51186"/>
    </source>
</evidence>
<reference evidence="3 4" key="1">
    <citation type="journal article" date="2011" name="EMBO J.">
        <title>Structural diversity of bacterial flagellar motors.</title>
        <authorList>
            <person name="Chen S."/>
            <person name="Beeby M."/>
            <person name="Murphy G.E."/>
            <person name="Leadbetter J.R."/>
            <person name="Hendrixson D.R."/>
            <person name="Briegel A."/>
            <person name="Li Z."/>
            <person name="Shi J."/>
            <person name="Tocheva E.I."/>
            <person name="Muller A."/>
            <person name="Dobro M.J."/>
            <person name="Jensen G.J."/>
        </authorList>
    </citation>
    <scope>NUCLEOTIDE SEQUENCE [LARGE SCALE GENOMIC DNA]</scope>
    <source>
        <strain evidence="3 4">ATCC 19624</strain>
    </source>
</reference>
<dbReference type="RefSeq" id="WP_006297444.1">
    <property type="nucleotide sequence ID" value="NZ_AEGR01000051.1"/>
</dbReference>
<dbReference type="InterPro" id="IPR000182">
    <property type="entry name" value="GNAT_dom"/>
</dbReference>
<dbReference type="InterPro" id="IPR051531">
    <property type="entry name" value="N-acetyltransferase"/>
</dbReference>
<organism evidence="3 4">
    <name type="scientific">Hylemonella gracilis ATCC 19624</name>
    <dbReference type="NCBI Taxonomy" id="887062"/>
    <lineage>
        <taxon>Bacteria</taxon>
        <taxon>Pseudomonadati</taxon>
        <taxon>Pseudomonadota</taxon>
        <taxon>Betaproteobacteria</taxon>
        <taxon>Burkholderiales</taxon>
        <taxon>Comamonadaceae</taxon>
        <taxon>Hylemonella</taxon>
    </lineage>
</organism>
<sequence>MSAIFTPALGEESNRQRHLAEPPCIWEPKKRPQPEERINWLLALRQHLETDSVLARQPEHAEARARLFAVAVACDDLPLIRSLGGIRHALGEASLADELDLIIAFWRSGEPEPALDISRRLLFKHPYDARFATLHAAILNSLRQPCCFPMPGPSWGDTNLRLVPLDHMHCEHFAWAYRDPDIAARCCLPQFANAEEWHAWLDDCRAFGDQMIFAVMHAQWGFIGSVSLILAEGIGFFYYWIATEFQGLGFGPKAASLLFELAETHWGLRVCYAKCFADNQPSLSGLAKLGFELLDVHVRTEYENELHFRRVTPGYTLTLDAATELRFLFERISSTSVVAEIFINKSS</sequence>
<comment type="caution">
    <text evidence="3">The sequence shown here is derived from an EMBL/GenBank/DDBJ whole genome shotgun (WGS) entry which is preliminary data.</text>
</comment>
<accession>F3KSI0</accession>
<feature type="domain" description="N-acetyltransferase" evidence="2">
    <location>
        <begin position="158"/>
        <end position="318"/>
    </location>
</feature>
<dbReference type="Pfam" id="PF13302">
    <property type="entry name" value="Acetyltransf_3"/>
    <property type="match status" value="1"/>
</dbReference>
<dbReference type="EMBL" id="AEGR01000051">
    <property type="protein sequence ID" value="EGI77257.1"/>
    <property type="molecule type" value="Genomic_DNA"/>
</dbReference>
<dbReference type="SUPFAM" id="SSF55729">
    <property type="entry name" value="Acyl-CoA N-acyltransferases (Nat)"/>
    <property type="match status" value="1"/>
</dbReference>
<keyword evidence="1" id="KW-0472">Membrane</keyword>
<keyword evidence="4" id="KW-1185">Reference proteome</keyword>
<protein>
    <recommendedName>
        <fullName evidence="2">N-acetyltransferase domain-containing protein</fullName>
    </recommendedName>
</protein>
<dbReference type="STRING" id="887062.HGR_07046"/>
<evidence type="ECO:0000256" key="1">
    <source>
        <dbReference type="SAM" id="Phobius"/>
    </source>
</evidence>
<evidence type="ECO:0000313" key="3">
    <source>
        <dbReference type="EMBL" id="EGI77257.1"/>
    </source>
</evidence>
<name>F3KSI0_9BURK</name>
<keyword evidence="1" id="KW-1133">Transmembrane helix</keyword>
<evidence type="ECO:0000313" key="4">
    <source>
        <dbReference type="Proteomes" id="UP000016368"/>
    </source>
</evidence>
<dbReference type="Proteomes" id="UP000016368">
    <property type="component" value="Unassembled WGS sequence"/>
</dbReference>
<keyword evidence="1" id="KW-0812">Transmembrane</keyword>
<dbReference type="AlphaFoldDB" id="F3KSI0"/>
<dbReference type="InterPro" id="IPR016181">
    <property type="entry name" value="Acyl_CoA_acyltransferase"/>
</dbReference>
<dbReference type="PANTHER" id="PTHR43792">
    <property type="entry name" value="GNAT FAMILY, PUTATIVE (AFU_ORTHOLOGUE AFUA_3G00765)-RELATED-RELATED"/>
    <property type="match status" value="1"/>
</dbReference>